<gene>
    <name evidence="1" type="ORF">V1I91_15350</name>
</gene>
<reference evidence="1 2" key="1">
    <citation type="submission" date="2024-01" db="EMBL/GenBank/DDBJ databases">
        <title>Maribacter spp. originated from different algae showed divergent polysaccharides utilization ability.</title>
        <authorList>
            <person name="Wang H."/>
            <person name="Wu Y."/>
        </authorList>
    </citation>
    <scope>NUCLEOTIDE SEQUENCE [LARGE SCALE GENOMIC DNA]</scope>
    <source>
        <strain evidence="1 2">PR1</strain>
    </source>
</reference>
<dbReference type="RefSeq" id="WP_272652149.1">
    <property type="nucleotide sequence ID" value="NZ_JAZDDG010000007.1"/>
</dbReference>
<organism evidence="1 2">
    <name type="scientific">Maribacter cobaltidurans</name>
    <dbReference type="NCBI Taxonomy" id="1178778"/>
    <lineage>
        <taxon>Bacteria</taxon>
        <taxon>Pseudomonadati</taxon>
        <taxon>Bacteroidota</taxon>
        <taxon>Flavobacteriia</taxon>
        <taxon>Flavobacteriales</taxon>
        <taxon>Flavobacteriaceae</taxon>
        <taxon>Maribacter</taxon>
    </lineage>
</organism>
<dbReference type="GO" id="GO:0016787">
    <property type="term" value="F:hydrolase activity"/>
    <property type="evidence" value="ECO:0007669"/>
    <property type="project" value="UniProtKB-KW"/>
</dbReference>
<dbReference type="SUPFAM" id="SSF56784">
    <property type="entry name" value="HAD-like"/>
    <property type="match status" value="1"/>
</dbReference>
<dbReference type="SFLD" id="SFLDS00003">
    <property type="entry name" value="Haloacid_Dehalogenase"/>
    <property type="match status" value="1"/>
</dbReference>
<evidence type="ECO:0000313" key="1">
    <source>
        <dbReference type="EMBL" id="MEE1977461.1"/>
    </source>
</evidence>
<dbReference type="PANTHER" id="PTHR10000">
    <property type="entry name" value="PHOSPHOSERINE PHOSPHATASE"/>
    <property type="match status" value="1"/>
</dbReference>
<dbReference type="Proteomes" id="UP001356308">
    <property type="component" value="Unassembled WGS sequence"/>
</dbReference>
<dbReference type="NCBIfam" id="TIGR00099">
    <property type="entry name" value="Cof-subfamily"/>
    <property type="match status" value="1"/>
</dbReference>
<keyword evidence="1" id="KW-0378">Hydrolase</keyword>
<protein>
    <submittedName>
        <fullName evidence="1">Cof-type HAD-IIB family hydrolase</fullName>
        <ecNumber evidence="1">3.1.3.-</ecNumber>
    </submittedName>
</protein>
<sequence>MKYKMLCSDLDGTLLATKSDVSEYTISQIKRIKQHVRVVLVSARMPSAMYYVQQDLGVMDQPIICYNGALVLHGENELHSVTIPLNIANDIYKICKPRHTDLGLYAFNKWHVPKTSARVEKEIKYTKTNPVYKPTLDTIRAWENNKMPGVHKIMLMGTKETADEIMPLLQNRFTEDLNLYRSNDTLIEIAPKTVSKLTAIQKLLLSDQRLEDVIAFGDNYNDMDMLENVGYGVAVSNGREEVKKIANFVTAKNTENGVAQFIEHHIHI</sequence>
<keyword evidence="2" id="KW-1185">Reference proteome</keyword>
<proteinExistence type="predicted"/>
<dbReference type="CDD" id="cd07516">
    <property type="entry name" value="HAD_Pase"/>
    <property type="match status" value="1"/>
</dbReference>
<dbReference type="PANTHER" id="PTHR10000:SF8">
    <property type="entry name" value="HAD SUPERFAMILY HYDROLASE-LIKE, TYPE 3"/>
    <property type="match status" value="1"/>
</dbReference>
<dbReference type="Pfam" id="PF08282">
    <property type="entry name" value="Hydrolase_3"/>
    <property type="match status" value="1"/>
</dbReference>
<comment type="caution">
    <text evidence="1">The sequence shown here is derived from an EMBL/GenBank/DDBJ whole genome shotgun (WGS) entry which is preliminary data.</text>
</comment>
<dbReference type="InterPro" id="IPR036412">
    <property type="entry name" value="HAD-like_sf"/>
</dbReference>
<dbReference type="Gene3D" id="3.40.50.1000">
    <property type="entry name" value="HAD superfamily/HAD-like"/>
    <property type="match status" value="1"/>
</dbReference>
<dbReference type="InterPro" id="IPR000150">
    <property type="entry name" value="Cof"/>
</dbReference>
<dbReference type="EMBL" id="JAZDDG010000007">
    <property type="protein sequence ID" value="MEE1977461.1"/>
    <property type="molecule type" value="Genomic_DNA"/>
</dbReference>
<dbReference type="SFLD" id="SFLDG01140">
    <property type="entry name" value="C2.B:_Phosphomannomutase_and_P"/>
    <property type="match status" value="1"/>
</dbReference>
<dbReference type="InterPro" id="IPR023214">
    <property type="entry name" value="HAD_sf"/>
</dbReference>
<accession>A0ABU7IY63</accession>
<evidence type="ECO:0000313" key="2">
    <source>
        <dbReference type="Proteomes" id="UP001356308"/>
    </source>
</evidence>
<dbReference type="NCBIfam" id="TIGR01484">
    <property type="entry name" value="HAD-SF-IIB"/>
    <property type="match status" value="1"/>
</dbReference>
<dbReference type="Gene3D" id="3.30.1240.10">
    <property type="match status" value="1"/>
</dbReference>
<dbReference type="InterPro" id="IPR006379">
    <property type="entry name" value="HAD-SF_hydro_IIB"/>
</dbReference>
<name>A0ABU7IY63_9FLAO</name>
<dbReference type="EC" id="3.1.3.-" evidence="1"/>